<dbReference type="Proteomes" id="UP000004105">
    <property type="component" value="Unassembled WGS sequence"/>
</dbReference>
<organism evidence="1 2">
    <name type="scientific">Neisseria bacilliformis ATCC BAA-1200</name>
    <dbReference type="NCBI Taxonomy" id="888742"/>
    <lineage>
        <taxon>Bacteria</taxon>
        <taxon>Pseudomonadati</taxon>
        <taxon>Pseudomonadota</taxon>
        <taxon>Betaproteobacteria</taxon>
        <taxon>Neisseriales</taxon>
        <taxon>Neisseriaceae</taxon>
        <taxon>Neisseria</taxon>
    </lineage>
</organism>
<evidence type="ECO:0000313" key="2">
    <source>
        <dbReference type="Proteomes" id="UP000004105"/>
    </source>
</evidence>
<comment type="caution">
    <text evidence="1">The sequence shown here is derived from an EMBL/GenBank/DDBJ whole genome shotgun (WGS) entry which is preliminary data.</text>
</comment>
<sequence length="56" mass="6523">MPLRQIRAFQWQKHERPSENCTTRLSDGLWVAAKTACAAAPHTLPWRHRQAEQSRV</sequence>
<accession>F2BDB6</accession>
<evidence type="ECO:0000313" key="1">
    <source>
        <dbReference type="EMBL" id="EGF10512.1"/>
    </source>
</evidence>
<dbReference type="HOGENOM" id="CLU_3009573_0_0_4"/>
<reference evidence="1 2" key="1">
    <citation type="submission" date="2011-02" db="EMBL/GenBank/DDBJ databases">
        <authorList>
            <person name="Muzny D."/>
            <person name="Qin X."/>
            <person name="Deng J."/>
            <person name="Jiang H."/>
            <person name="Liu Y."/>
            <person name="Qu J."/>
            <person name="Song X.-Z."/>
            <person name="Zhang L."/>
            <person name="Thornton R."/>
            <person name="Coyle M."/>
            <person name="Francisco L."/>
            <person name="Jackson L."/>
            <person name="Javaid M."/>
            <person name="Korchina V."/>
            <person name="Kovar C."/>
            <person name="Mata R."/>
            <person name="Mathew T."/>
            <person name="Ngo R."/>
            <person name="Nguyen L."/>
            <person name="Nguyen N."/>
            <person name="Okwuonu G."/>
            <person name="Ongeri F."/>
            <person name="Pham C."/>
            <person name="Simmons D."/>
            <person name="Wilczek-Boney K."/>
            <person name="Hale W."/>
            <person name="Jakkamsetti A."/>
            <person name="Pham P."/>
            <person name="Ruth R."/>
            <person name="San Lucas F."/>
            <person name="Warren J."/>
            <person name="Zhang J."/>
            <person name="Zhao Z."/>
            <person name="Zhou C."/>
            <person name="Zhu D."/>
            <person name="Lee S."/>
            <person name="Bess C."/>
            <person name="Blankenburg K."/>
            <person name="Forbes L."/>
            <person name="Fu Q."/>
            <person name="Gubbala S."/>
            <person name="Hirani K."/>
            <person name="Jayaseelan J.C."/>
            <person name="Lara F."/>
            <person name="Munidasa M."/>
            <person name="Palculict T."/>
            <person name="Patil S."/>
            <person name="Pu L.-L."/>
            <person name="Saada N."/>
            <person name="Tang L."/>
            <person name="Weissenberger G."/>
            <person name="Zhu Y."/>
            <person name="Hemphill L."/>
            <person name="Shang Y."/>
            <person name="Youmans B."/>
            <person name="Ayvaz T."/>
            <person name="Ross M."/>
            <person name="Santibanez J."/>
            <person name="Aqrawi P."/>
            <person name="Gross S."/>
            <person name="Joshi V."/>
            <person name="Fowler G."/>
            <person name="Nazareth L."/>
            <person name="Reid J."/>
            <person name="Worley K."/>
            <person name="Petrosino J."/>
            <person name="Highlander S."/>
            <person name="Gibbs R."/>
        </authorList>
    </citation>
    <scope>NUCLEOTIDE SEQUENCE [LARGE SCALE GENOMIC DNA]</scope>
    <source>
        <strain evidence="1 2">ATCC BAA-1200</strain>
    </source>
</reference>
<keyword evidence="2" id="KW-1185">Reference proteome</keyword>
<dbReference type="EMBL" id="AFAY01000035">
    <property type="protein sequence ID" value="EGF10512.1"/>
    <property type="molecule type" value="Genomic_DNA"/>
</dbReference>
<protein>
    <submittedName>
        <fullName evidence="1">Uncharacterized protein</fullName>
    </submittedName>
</protein>
<gene>
    <name evidence="1" type="ORF">HMPREF9123_1722</name>
</gene>
<proteinExistence type="predicted"/>
<name>F2BDB6_9NEIS</name>
<dbReference type="AlphaFoldDB" id="F2BDB6"/>